<dbReference type="InterPro" id="IPR050249">
    <property type="entry name" value="Pseudomonas-type_ThrB"/>
</dbReference>
<keyword evidence="4 8" id="KW-0547">Nucleotide-binding</keyword>
<keyword evidence="2 8" id="KW-0808">Transferase</keyword>
<comment type="similarity">
    <text evidence="7 8">Belongs to the pseudomonas-type ThrB family.</text>
</comment>
<sequence>MSVYTTVGRAELAAWLAPLELGALLDHAGIAAGMQNSNYFVTTDGGRFVLTLFEATDPAALDFYLRLQAHLADAGLPCPRPAVDAAGRLWRPLCGKPSALLSCLPGESVDDPGAEHCRVVGTTLARLHLAAAGLSEAPANPCGAAWRQTVGERLLPLLPADEAALLADELAFQAGQDGSSLPQGVIHADLFRDNVLWQDDARLGGLLDFYFAGIDAWLFDLAVVANDWCPDDGRLAALVDGYTGVRPLTADERAAWPAVRRAAALRFWLLRLEARHMPRAGEVVTVKDPGDFRRLLEKFRLAPEALPG</sequence>
<evidence type="ECO:0000313" key="12">
    <source>
        <dbReference type="Proteomes" id="UP001479520"/>
    </source>
</evidence>
<reference evidence="11 12" key="1">
    <citation type="submission" date="2024-04" db="EMBL/GenBank/DDBJ databases">
        <title>Dissimilatory iodate-reducing microorganisms contribute to the enrichment of iodine in groundwater.</title>
        <authorList>
            <person name="Jiang Z."/>
        </authorList>
    </citation>
    <scope>NUCLEOTIDE SEQUENCE [LARGE SCALE GENOMIC DNA]</scope>
    <source>
        <strain evidence="11 12">NCP973</strain>
    </source>
</reference>
<dbReference type="EMBL" id="CP151406">
    <property type="protein sequence ID" value="WZJ21683.1"/>
    <property type="molecule type" value="Genomic_DNA"/>
</dbReference>
<dbReference type="InterPro" id="IPR011009">
    <property type="entry name" value="Kinase-like_dom_sf"/>
</dbReference>
<dbReference type="GO" id="GO:0004413">
    <property type="term" value="F:homoserine kinase activity"/>
    <property type="evidence" value="ECO:0007669"/>
    <property type="project" value="UniProtKB-EC"/>
</dbReference>
<dbReference type="PANTHER" id="PTHR21064:SF6">
    <property type="entry name" value="AMINOGLYCOSIDE PHOSPHOTRANSFERASE DOMAIN-CONTAINING PROTEIN"/>
    <property type="match status" value="1"/>
</dbReference>
<dbReference type="NCBIfam" id="TIGR00938">
    <property type="entry name" value="thrB_alt"/>
    <property type="match status" value="1"/>
</dbReference>
<accession>A0ABZ2XGD0</accession>
<keyword evidence="6 8" id="KW-0067">ATP-binding</keyword>
<evidence type="ECO:0000259" key="10">
    <source>
        <dbReference type="Pfam" id="PF01636"/>
    </source>
</evidence>
<dbReference type="InterPro" id="IPR002575">
    <property type="entry name" value="Aminoglycoside_PTrfase"/>
</dbReference>
<evidence type="ECO:0000256" key="4">
    <source>
        <dbReference type="ARBA" id="ARBA00022741"/>
    </source>
</evidence>
<evidence type="ECO:0000256" key="9">
    <source>
        <dbReference type="NCBIfam" id="TIGR00938"/>
    </source>
</evidence>
<evidence type="ECO:0000256" key="5">
    <source>
        <dbReference type="ARBA" id="ARBA00022777"/>
    </source>
</evidence>
<keyword evidence="5 8" id="KW-0418">Kinase</keyword>
<evidence type="ECO:0000313" key="11">
    <source>
        <dbReference type="EMBL" id="WZJ21683.1"/>
    </source>
</evidence>
<evidence type="ECO:0000256" key="7">
    <source>
        <dbReference type="ARBA" id="ARBA00038240"/>
    </source>
</evidence>
<name>A0ABZ2XGD0_9RHOO</name>
<keyword evidence="3 8" id="KW-0791">Threonine biosynthesis</keyword>
<evidence type="ECO:0000256" key="8">
    <source>
        <dbReference type="HAMAP-Rule" id="MF_00301"/>
    </source>
</evidence>
<dbReference type="Pfam" id="PF01636">
    <property type="entry name" value="APH"/>
    <property type="match status" value="1"/>
</dbReference>
<dbReference type="EC" id="2.7.1.39" evidence="8 9"/>
<dbReference type="CDD" id="cd05153">
    <property type="entry name" value="HomoserineK_II"/>
    <property type="match status" value="1"/>
</dbReference>
<evidence type="ECO:0000256" key="2">
    <source>
        <dbReference type="ARBA" id="ARBA00022679"/>
    </source>
</evidence>
<keyword evidence="1 8" id="KW-0028">Amino-acid biosynthesis</keyword>
<organism evidence="11 12">
    <name type="scientific">Azonexus hydrophilus</name>
    <dbReference type="NCBI Taxonomy" id="418702"/>
    <lineage>
        <taxon>Bacteria</taxon>
        <taxon>Pseudomonadati</taxon>
        <taxon>Pseudomonadota</taxon>
        <taxon>Betaproteobacteria</taxon>
        <taxon>Rhodocyclales</taxon>
        <taxon>Azonexaceae</taxon>
        <taxon>Azonexus</taxon>
    </lineage>
</organism>
<dbReference type="SUPFAM" id="SSF56112">
    <property type="entry name" value="Protein kinase-like (PK-like)"/>
    <property type="match status" value="1"/>
</dbReference>
<dbReference type="HAMAP" id="MF_00301">
    <property type="entry name" value="Homoser_kinase_2"/>
    <property type="match status" value="1"/>
</dbReference>
<dbReference type="Gene3D" id="3.90.1200.10">
    <property type="match status" value="1"/>
</dbReference>
<dbReference type="Gene3D" id="3.30.200.20">
    <property type="entry name" value="Phosphorylase Kinase, domain 1"/>
    <property type="match status" value="1"/>
</dbReference>
<evidence type="ECO:0000256" key="1">
    <source>
        <dbReference type="ARBA" id="ARBA00022605"/>
    </source>
</evidence>
<gene>
    <name evidence="8" type="primary">thrB</name>
    <name evidence="11" type="ORF">AADV58_00640</name>
</gene>
<proteinExistence type="inferred from homology"/>
<dbReference type="RefSeq" id="WP_341743783.1">
    <property type="nucleotide sequence ID" value="NZ_CP151406.1"/>
</dbReference>
<comment type="pathway">
    <text evidence="8">Amino-acid biosynthesis; L-threonine biosynthesis; L-threonine from L-aspartate: step 4/5.</text>
</comment>
<dbReference type="PANTHER" id="PTHR21064">
    <property type="entry name" value="AMINOGLYCOSIDE PHOSPHOTRANSFERASE DOMAIN-CONTAINING PROTEIN-RELATED"/>
    <property type="match status" value="1"/>
</dbReference>
<comment type="catalytic activity">
    <reaction evidence="8">
        <text>L-homoserine + ATP = O-phospho-L-homoserine + ADP + H(+)</text>
        <dbReference type="Rhea" id="RHEA:13985"/>
        <dbReference type="ChEBI" id="CHEBI:15378"/>
        <dbReference type="ChEBI" id="CHEBI:30616"/>
        <dbReference type="ChEBI" id="CHEBI:57476"/>
        <dbReference type="ChEBI" id="CHEBI:57590"/>
        <dbReference type="ChEBI" id="CHEBI:456216"/>
        <dbReference type="EC" id="2.7.1.39"/>
    </reaction>
</comment>
<protein>
    <recommendedName>
        <fullName evidence="8 9">Homoserine kinase</fullName>
        <shortName evidence="8">HK</shortName>
        <shortName evidence="8">HSK</shortName>
        <ecNumber evidence="8 9">2.7.1.39</ecNumber>
    </recommendedName>
</protein>
<evidence type="ECO:0000256" key="6">
    <source>
        <dbReference type="ARBA" id="ARBA00022840"/>
    </source>
</evidence>
<dbReference type="InterPro" id="IPR005280">
    <property type="entry name" value="Homoserine_kinase_II"/>
</dbReference>
<evidence type="ECO:0000256" key="3">
    <source>
        <dbReference type="ARBA" id="ARBA00022697"/>
    </source>
</evidence>
<dbReference type="Proteomes" id="UP001479520">
    <property type="component" value="Chromosome"/>
</dbReference>
<keyword evidence="12" id="KW-1185">Reference proteome</keyword>
<dbReference type="NCBIfam" id="NF003558">
    <property type="entry name" value="PRK05231.1"/>
    <property type="match status" value="1"/>
</dbReference>
<feature type="domain" description="Aminoglycoside phosphotransferase" evidence="10">
    <location>
        <begin position="29"/>
        <end position="247"/>
    </location>
</feature>